<sequence>SYLIQSINICCNLYDKSSREIVLSQLSQVSRFSMTVSNLKKIVMCIIKRICKTELEDFELDKSADYSVGTKEGAENAILAFQLLSVYESLIEVCFSEEHMET</sequence>
<evidence type="ECO:0000313" key="3">
    <source>
        <dbReference type="WBParaSite" id="nRc.2.0.1.t14415-RA"/>
    </source>
</evidence>
<dbReference type="Proteomes" id="UP000887565">
    <property type="component" value="Unplaced"/>
</dbReference>
<feature type="domain" description="FANCI helical" evidence="1">
    <location>
        <begin position="3"/>
        <end position="99"/>
    </location>
</feature>
<accession>A0A915IKS1</accession>
<dbReference type="WBParaSite" id="nRc.2.0.1.t14415-RA">
    <property type="protein sequence ID" value="nRc.2.0.1.t14415-RA"/>
    <property type="gene ID" value="nRc.2.0.1.g14415"/>
</dbReference>
<keyword evidence="2" id="KW-1185">Reference proteome</keyword>
<protein>
    <submittedName>
        <fullName evidence="3">FANCI helical domain-containing protein</fullName>
    </submittedName>
</protein>
<evidence type="ECO:0000259" key="1">
    <source>
        <dbReference type="Pfam" id="PF14680"/>
    </source>
</evidence>
<organism evidence="2 3">
    <name type="scientific">Romanomermis culicivorax</name>
    <name type="common">Nematode worm</name>
    <dbReference type="NCBI Taxonomy" id="13658"/>
    <lineage>
        <taxon>Eukaryota</taxon>
        <taxon>Metazoa</taxon>
        <taxon>Ecdysozoa</taxon>
        <taxon>Nematoda</taxon>
        <taxon>Enoplea</taxon>
        <taxon>Dorylaimia</taxon>
        <taxon>Mermithida</taxon>
        <taxon>Mermithoidea</taxon>
        <taxon>Mermithidae</taxon>
        <taxon>Romanomermis</taxon>
    </lineage>
</organism>
<evidence type="ECO:0000313" key="2">
    <source>
        <dbReference type="Proteomes" id="UP000887565"/>
    </source>
</evidence>
<dbReference type="AlphaFoldDB" id="A0A915IKS1"/>
<dbReference type="InterPro" id="IPR029312">
    <property type="entry name" value="FANCI_HD2"/>
</dbReference>
<proteinExistence type="predicted"/>
<dbReference type="Pfam" id="PF14680">
    <property type="entry name" value="FANCI_HD2"/>
    <property type="match status" value="1"/>
</dbReference>
<name>A0A915IKS1_ROMCU</name>
<reference evidence="3" key="1">
    <citation type="submission" date="2022-11" db="UniProtKB">
        <authorList>
            <consortium name="WormBaseParasite"/>
        </authorList>
    </citation>
    <scope>IDENTIFICATION</scope>
</reference>